<dbReference type="Proteomes" id="UP000270924">
    <property type="component" value="Unassembled WGS sequence"/>
</dbReference>
<accession>A0A3P7EIL4</accession>
<protein>
    <submittedName>
        <fullName evidence="1">Uncharacterized protein</fullName>
    </submittedName>
</protein>
<dbReference type="OrthoDB" id="2017643at2759"/>
<name>A0A3P7EIL4_WUCBA</name>
<keyword evidence="2" id="KW-1185">Reference proteome</keyword>
<evidence type="ECO:0000313" key="2">
    <source>
        <dbReference type="Proteomes" id="UP000270924"/>
    </source>
</evidence>
<feature type="non-terminal residue" evidence="1">
    <location>
        <position position="135"/>
    </location>
</feature>
<sequence>MFCFCHLCDRFFFFFFFSTNTVATVFNHFALHRQHANVANTIYVESDIAIKLHYKSKCPVESRKQCQHLERVTIDDTTMDRNANVSGGIRGIRVLYILTRCESCNAESCASWTQRVLAMIDEMFTSRFPLEMRPC</sequence>
<proteinExistence type="predicted"/>
<dbReference type="InParanoid" id="A0A3P7EIL4"/>
<reference evidence="1 2" key="1">
    <citation type="submission" date="2018-11" db="EMBL/GenBank/DDBJ databases">
        <authorList>
            <consortium name="Pathogen Informatics"/>
        </authorList>
    </citation>
    <scope>NUCLEOTIDE SEQUENCE [LARGE SCALE GENOMIC DNA]</scope>
</reference>
<gene>
    <name evidence="1" type="ORF">WBA_LOCUS9347</name>
</gene>
<dbReference type="EMBL" id="UYWW01009049">
    <property type="protein sequence ID" value="VDM16354.1"/>
    <property type="molecule type" value="Genomic_DNA"/>
</dbReference>
<evidence type="ECO:0000313" key="1">
    <source>
        <dbReference type="EMBL" id="VDM16354.1"/>
    </source>
</evidence>
<organism evidence="1 2">
    <name type="scientific">Wuchereria bancrofti</name>
    <dbReference type="NCBI Taxonomy" id="6293"/>
    <lineage>
        <taxon>Eukaryota</taxon>
        <taxon>Metazoa</taxon>
        <taxon>Ecdysozoa</taxon>
        <taxon>Nematoda</taxon>
        <taxon>Chromadorea</taxon>
        <taxon>Rhabditida</taxon>
        <taxon>Spirurina</taxon>
        <taxon>Spiruromorpha</taxon>
        <taxon>Filarioidea</taxon>
        <taxon>Onchocercidae</taxon>
        <taxon>Wuchereria</taxon>
    </lineage>
</organism>
<dbReference type="AlphaFoldDB" id="A0A3P7EIL4"/>